<dbReference type="RefSeq" id="WP_370869268.1">
    <property type="nucleotide sequence ID" value="NZ_JAUSRO010000003.1"/>
</dbReference>
<feature type="region of interest" description="Disordered" evidence="3">
    <location>
        <begin position="534"/>
        <end position="558"/>
    </location>
</feature>
<evidence type="ECO:0000313" key="7">
    <source>
        <dbReference type="Proteomes" id="UP001226867"/>
    </source>
</evidence>
<organism evidence="6 7">
    <name type="scientific">Variovorax ginsengisoli</name>
    <dbReference type="NCBI Taxonomy" id="363844"/>
    <lineage>
        <taxon>Bacteria</taxon>
        <taxon>Pseudomonadati</taxon>
        <taxon>Pseudomonadota</taxon>
        <taxon>Betaproteobacteria</taxon>
        <taxon>Burkholderiales</taxon>
        <taxon>Comamonadaceae</taxon>
        <taxon>Variovorax</taxon>
    </lineage>
</organism>
<dbReference type="PANTHER" id="PTHR43201:SF5">
    <property type="entry name" value="MEDIUM-CHAIN ACYL-COA LIGASE ACSF2, MITOCHONDRIAL"/>
    <property type="match status" value="1"/>
</dbReference>
<dbReference type="PROSITE" id="PS00455">
    <property type="entry name" value="AMP_BINDING"/>
    <property type="match status" value="1"/>
</dbReference>
<feature type="compositionally biased region" description="Low complexity" evidence="3">
    <location>
        <begin position="548"/>
        <end position="558"/>
    </location>
</feature>
<dbReference type="SUPFAM" id="SSF56801">
    <property type="entry name" value="Acetyl-CoA synthetase-like"/>
    <property type="match status" value="1"/>
</dbReference>
<protein>
    <submittedName>
        <fullName evidence="6">Crotonobetaine/carnitine-CoA ligase</fullName>
        <ecNumber evidence="6">6.2.1.-</ecNumber>
    </submittedName>
</protein>
<evidence type="ECO:0000313" key="6">
    <source>
        <dbReference type="EMBL" id="MDP9898946.1"/>
    </source>
</evidence>
<dbReference type="InterPro" id="IPR025110">
    <property type="entry name" value="AMP-bd_C"/>
</dbReference>
<evidence type="ECO:0000256" key="3">
    <source>
        <dbReference type="SAM" id="MobiDB-lite"/>
    </source>
</evidence>
<dbReference type="NCBIfam" id="NF004808">
    <property type="entry name" value="PRK06155.1"/>
    <property type="match status" value="1"/>
</dbReference>
<sequence>MTTTEPAALAMAHAPLAHVPLAQRTLPSMLQRQAAVYGERPLLRVAGHQWLHRDAARVAGARAATLAEAGIVRGDRVALMTGNGIEFLDVFLGSAWHGAVVVPINTASMGPQIGYFLGNSAARLLVIAAEWLPRLADVDWTGSPLQTVWIIGPWDGTVPAGLATLVQFARVQALPSAASAGAPAAVDAAPVQPGDPLAILYTSGTTGPAKGVICPHAQYHGWGANSAAVLGVGADDVLCTTLPLFHINALNTFAQAALTGCEVVFESRFSASGFWPSMRANGATVVYLLGAMVPILLAQPPGEGERDHRVRAGLGPGVPQAAARDFLERTGVRLLEGYGSTETNFVIATAPDSPRGGVMGWLRPGFDARVADEDDAALPDGEAGELLLRADEPYAFASGYFGMPDKTVEAWRNLWFHTGDRVVRDPDGAFRFIDRIKDAIRRRGENISSFEVEQVLLSHPGVASCAVYPVRSELAEDEVMASVVVRHVGAFDADALLDFCAARLPYFAVPRYLDVVAALPCTENGKVQKYKLRERGVTATTHERRPAQRAAAPRPAAT</sequence>
<feature type="domain" description="AMP-binding enzyme C-terminal" evidence="5">
    <location>
        <begin position="451"/>
        <end position="526"/>
    </location>
</feature>
<dbReference type="InterPro" id="IPR042099">
    <property type="entry name" value="ANL_N_sf"/>
</dbReference>
<feature type="domain" description="AMP-dependent synthetase/ligase" evidence="4">
    <location>
        <begin position="30"/>
        <end position="400"/>
    </location>
</feature>
<dbReference type="EC" id="6.2.1.-" evidence="6"/>
<comment type="similarity">
    <text evidence="1">Belongs to the ATP-dependent AMP-binding enzyme family.</text>
</comment>
<dbReference type="Proteomes" id="UP001226867">
    <property type="component" value="Unassembled WGS sequence"/>
</dbReference>
<evidence type="ECO:0000259" key="5">
    <source>
        <dbReference type="Pfam" id="PF13193"/>
    </source>
</evidence>
<dbReference type="Pfam" id="PF00501">
    <property type="entry name" value="AMP-binding"/>
    <property type="match status" value="1"/>
</dbReference>
<evidence type="ECO:0000256" key="2">
    <source>
        <dbReference type="ARBA" id="ARBA00022598"/>
    </source>
</evidence>
<keyword evidence="7" id="KW-1185">Reference proteome</keyword>
<reference evidence="6 7" key="1">
    <citation type="submission" date="2023-07" db="EMBL/GenBank/DDBJ databases">
        <title>Sorghum-associated microbial communities from plants grown in Nebraska, USA.</title>
        <authorList>
            <person name="Schachtman D."/>
        </authorList>
    </citation>
    <scope>NUCLEOTIDE SEQUENCE [LARGE SCALE GENOMIC DNA]</scope>
    <source>
        <strain evidence="6 7">DS1607</strain>
    </source>
</reference>
<dbReference type="InterPro" id="IPR045851">
    <property type="entry name" value="AMP-bd_C_sf"/>
</dbReference>
<dbReference type="InterPro" id="IPR020845">
    <property type="entry name" value="AMP-binding_CS"/>
</dbReference>
<evidence type="ECO:0000259" key="4">
    <source>
        <dbReference type="Pfam" id="PF00501"/>
    </source>
</evidence>
<dbReference type="Gene3D" id="3.40.50.12780">
    <property type="entry name" value="N-terminal domain of ligase-like"/>
    <property type="match status" value="1"/>
</dbReference>
<proteinExistence type="inferred from homology"/>
<gene>
    <name evidence="6" type="ORF">J2W36_001190</name>
</gene>
<dbReference type="PANTHER" id="PTHR43201">
    <property type="entry name" value="ACYL-COA SYNTHETASE"/>
    <property type="match status" value="1"/>
</dbReference>
<dbReference type="EMBL" id="JAUSRO010000003">
    <property type="protein sequence ID" value="MDP9898946.1"/>
    <property type="molecule type" value="Genomic_DNA"/>
</dbReference>
<feature type="compositionally biased region" description="Basic and acidic residues" evidence="3">
    <location>
        <begin position="534"/>
        <end position="546"/>
    </location>
</feature>
<comment type="caution">
    <text evidence="6">The sequence shown here is derived from an EMBL/GenBank/DDBJ whole genome shotgun (WGS) entry which is preliminary data.</text>
</comment>
<evidence type="ECO:0000256" key="1">
    <source>
        <dbReference type="ARBA" id="ARBA00006432"/>
    </source>
</evidence>
<accession>A0ABT9S3M2</accession>
<dbReference type="Pfam" id="PF13193">
    <property type="entry name" value="AMP-binding_C"/>
    <property type="match status" value="1"/>
</dbReference>
<dbReference type="InterPro" id="IPR000873">
    <property type="entry name" value="AMP-dep_synth/lig_dom"/>
</dbReference>
<name>A0ABT9S3M2_9BURK</name>
<keyword evidence="2 6" id="KW-0436">Ligase</keyword>
<dbReference type="GO" id="GO:0016874">
    <property type="term" value="F:ligase activity"/>
    <property type="evidence" value="ECO:0007669"/>
    <property type="project" value="UniProtKB-KW"/>
</dbReference>
<dbReference type="Gene3D" id="3.30.300.30">
    <property type="match status" value="1"/>
</dbReference>